<evidence type="ECO:0000256" key="2">
    <source>
        <dbReference type="SAM" id="Phobius"/>
    </source>
</evidence>
<dbReference type="InterPro" id="IPR006068">
    <property type="entry name" value="ATPase_P-typ_cation-transptr_C"/>
</dbReference>
<gene>
    <name evidence="4" type="ORF">CTI12_AA363430</name>
</gene>
<dbReference type="PANTHER" id="PTHR42861">
    <property type="entry name" value="CALCIUM-TRANSPORTING ATPASE"/>
    <property type="match status" value="1"/>
</dbReference>
<dbReference type="SUPFAM" id="SSF81665">
    <property type="entry name" value="Calcium ATPase, transmembrane domain M"/>
    <property type="match status" value="2"/>
</dbReference>
<dbReference type="AlphaFoldDB" id="A0A2U1MN82"/>
<proteinExistence type="predicted"/>
<evidence type="ECO:0000313" key="4">
    <source>
        <dbReference type="EMBL" id="PWA62735.1"/>
    </source>
</evidence>
<reference evidence="4 5" key="1">
    <citation type="journal article" date="2018" name="Mol. Plant">
        <title>The genome of Artemisia annua provides insight into the evolution of Asteraceae family and artemisinin biosynthesis.</title>
        <authorList>
            <person name="Shen Q."/>
            <person name="Zhang L."/>
            <person name="Liao Z."/>
            <person name="Wang S."/>
            <person name="Yan T."/>
            <person name="Shi P."/>
            <person name="Liu M."/>
            <person name="Fu X."/>
            <person name="Pan Q."/>
            <person name="Wang Y."/>
            <person name="Lv Z."/>
            <person name="Lu X."/>
            <person name="Zhang F."/>
            <person name="Jiang W."/>
            <person name="Ma Y."/>
            <person name="Chen M."/>
            <person name="Hao X."/>
            <person name="Li L."/>
            <person name="Tang Y."/>
            <person name="Lv G."/>
            <person name="Zhou Y."/>
            <person name="Sun X."/>
            <person name="Brodelius P.E."/>
            <person name="Rose J.K.C."/>
            <person name="Tang K."/>
        </authorList>
    </citation>
    <scope>NUCLEOTIDE SEQUENCE [LARGE SCALE GENOMIC DNA]</scope>
    <source>
        <strain evidence="5">cv. Huhao1</strain>
        <tissue evidence="4">Leaf</tissue>
    </source>
</reference>
<feature type="transmembrane region" description="Helical" evidence="2">
    <location>
        <begin position="197"/>
        <end position="215"/>
    </location>
</feature>
<dbReference type="Proteomes" id="UP000245207">
    <property type="component" value="Unassembled WGS sequence"/>
</dbReference>
<keyword evidence="5" id="KW-1185">Reference proteome</keyword>
<keyword evidence="2" id="KW-0812">Transmembrane</keyword>
<sequence>MENISDRCNDGGLSLFIDCGHPCVKYVDNLTVKWMVWMQQGDPVRHMCFTLYGLRICCMLYMLVSAVIVGLIPYYAMDPDTPISSAFASHGIQWVAYVALEVHIYLTKFGGLSSMFGLHNYVFSKQSRLTLLETCFLCRNRFPNGLQIWHGTLLTGLIPVQLLLLNLVIEGPPARALGFNPPEKYIMKKARRRSDDSLISAWILFRYLVLFLKFHQYHLHLVLRFEIQHCRCGLSSMFGLHNYVFSKQSRLTLLETCFLCRNRFPNGLQIWHGTLLTGLIPVQLLLLNLVIEGPPARALGFNPPEKYIMKKARRRSDDSLISAWILFRYLVLFLKFHQYHLHLVLRFEIQHCRCDVMRCLTNEFRTHVMVQQVNGCLWLYIVHCTHLATSLLNEIYGNLCSIIAHFISNYTYILKLGSEYRRTIHATVDYTVTCLKNAKMVPQVSCKLHP</sequence>
<evidence type="ECO:0000256" key="1">
    <source>
        <dbReference type="ARBA" id="ARBA00022842"/>
    </source>
</evidence>
<feature type="domain" description="Cation-transporting P-type ATPase C-terminal" evidence="3">
    <location>
        <begin position="157"/>
        <end position="209"/>
    </location>
</feature>
<name>A0A2U1MN82_ARTAN</name>
<dbReference type="STRING" id="35608.A0A2U1MN82"/>
<evidence type="ECO:0000313" key="5">
    <source>
        <dbReference type="Proteomes" id="UP000245207"/>
    </source>
</evidence>
<dbReference type="EMBL" id="PKPP01004800">
    <property type="protein sequence ID" value="PWA62735.1"/>
    <property type="molecule type" value="Genomic_DNA"/>
</dbReference>
<dbReference type="InterPro" id="IPR023298">
    <property type="entry name" value="ATPase_P-typ_TM_dom_sf"/>
</dbReference>
<feature type="domain" description="Cation-transporting P-type ATPase C-terminal" evidence="3">
    <location>
        <begin position="279"/>
        <end position="331"/>
    </location>
</feature>
<organism evidence="4 5">
    <name type="scientific">Artemisia annua</name>
    <name type="common">Sweet wormwood</name>
    <dbReference type="NCBI Taxonomy" id="35608"/>
    <lineage>
        <taxon>Eukaryota</taxon>
        <taxon>Viridiplantae</taxon>
        <taxon>Streptophyta</taxon>
        <taxon>Embryophyta</taxon>
        <taxon>Tracheophyta</taxon>
        <taxon>Spermatophyta</taxon>
        <taxon>Magnoliopsida</taxon>
        <taxon>eudicotyledons</taxon>
        <taxon>Gunneridae</taxon>
        <taxon>Pentapetalae</taxon>
        <taxon>asterids</taxon>
        <taxon>campanulids</taxon>
        <taxon>Asterales</taxon>
        <taxon>Asteraceae</taxon>
        <taxon>Asteroideae</taxon>
        <taxon>Anthemideae</taxon>
        <taxon>Artemisiinae</taxon>
        <taxon>Artemisia</taxon>
    </lineage>
</organism>
<dbReference type="Gene3D" id="1.20.1110.10">
    <property type="entry name" value="Calcium-transporting ATPase, transmembrane domain"/>
    <property type="match status" value="2"/>
</dbReference>
<accession>A0A2U1MN82</accession>
<feature type="transmembrane region" description="Helical" evidence="2">
    <location>
        <begin position="319"/>
        <end position="337"/>
    </location>
</feature>
<keyword evidence="1" id="KW-0460">Magnesium</keyword>
<keyword evidence="2" id="KW-0472">Membrane</keyword>
<evidence type="ECO:0000259" key="3">
    <source>
        <dbReference type="Pfam" id="PF00689"/>
    </source>
</evidence>
<keyword evidence="2" id="KW-1133">Transmembrane helix</keyword>
<feature type="transmembrane region" description="Helical" evidence="2">
    <location>
        <begin position="270"/>
        <end position="291"/>
    </location>
</feature>
<dbReference type="Pfam" id="PF00689">
    <property type="entry name" value="Cation_ATPase_C"/>
    <property type="match status" value="2"/>
</dbReference>
<comment type="caution">
    <text evidence="4">The sequence shown here is derived from an EMBL/GenBank/DDBJ whole genome shotgun (WGS) entry which is preliminary data.</text>
</comment>
<feature type="transmembrane region" description="Helical" evidence="2">
    <location>
        <begin position="52"/>
        <end position="75"/>
    </location>
</feature>
<protein>
    <submittedName>
        <fullName evidence="4">ER-type Ca2+-ATPase 1</fullName>
    </submittedName>
</protein>
<dbReference type="OrthoDB" id="1749664at2759"/>